<feature type="transmembrane region" description="Helical" evidence="2">
    <location>
        <begin position="290"/>
        <end position="311"/>
    </location>
</feature>
<feature type="transmembrane region" description="Helical" evidence="2">
    <location>
        <begin position="267"/>
        <end position="284"/>
    </location>
</feature>
<evidence type="ECO:0000256" key="1">
    <source>
        <dbReference type="SAM" id="MobiDB-lite"/>
    </source>
</evidence>
<dbReference type="InterPro" id="IPR010699">
    <property type="entry name" value="DUF1275"/>
</dbReference>
<dbReference type="PANTHER" id="PTHR37314:SF4">
    <property type="entry name" value="UPF0700 TRANSMEMBRANE PROTEIN YOAK"/>
    <property type="match status" value="1"/>
</dbReference>
<keyword evidence="2" id="KW-0812">Transmembrane</keyword>
<gene>
    <name evidence="3" type="ORF">SSP531S_33490</name>
</gene>
<keyword evidence="2" id="KW-1133">Transmembrane helix</keyword>
<comment type="caution">
    <text evidence="3">The sequence shown here is derived from an EMBL/GenBank/DDBJ whole genome shotgun (WGS) entry which is preliminary data.</text>
</comment>
<feature type="region of interest" description="Disordered" evidence="1">
    <location>
        <begin position="53"/>
        <end position="80"/>
    </location>
</feature>
<evidence type="ECO:0000313" key="4">
    <source>
        <dbReference type="Proteomes" id="UP000265354"/>
    </source>
</evidence>
<feature type="transmembrane region" description="Helical" evidence="2">
    <location>
        <begin position="91"/>
        <end position="114"/>
    </location>
</feature>
<dbReference type="Proteomes" id="UP000265354">
    <property type="component" value="Unassembled WGS sequence"/>
</dbReference>
<sequence>MCDGGTPGHAAGAGPAVFARLLHDPSSDRALLDAHAPARLPCGLRCEPAVRPRRPGRRECGHGPGPRSAQCPSAGRGGRRLGGMRAKRGTFLMWAMVALTLTTGMVEAVSFLALGPVFTAVQTGTMLLLSFALVGVAGLAVVPCLASVAGFTVGAALSARFESRSRVRGHRWFREALIAESLVLAVAAAVAWGIDRPGETLTGHHYTAAGLVALAMGIRNVSTLRAGVRGMPVTVITRALAALIGGSPLTVDTRLAPGAGEQVRRTVSVAAMFAGGLFGAWLLHDVRVGAGAVLLFTAVLGMAVALAFTLAPRERMPDAG</sequence>
<organism evidence="3 4">
    <name type="scientific">Streptomyces spongiicola</name>
    <dbReference type="NCBI Taxonomy" id="1690221"/>
    <lineage>
        <taxon>Bacteria</taxon>
        <taxon>Bacillati</taxon>
        <taxon>Actinomycetota</taxon>
        <taxon>Actinomycetes</taxon>
        <taxon>Kitasatosporales</taxon>
        <taxon>Streptomycetaceae</taxon>
        <taxon>Streptomyces</taxon>
    </lineage>
</organism>
<dbReference type="AlphaFoldDB" id="A0A388T1M9"/>
<keyword evidence="2" id="KW-0472">Membrane</keyword>
<evidence type="ECO:0000313" key="3">
    <source>
        <dbReference type="EMBL" id="GBQ01900.1"/>
    </source>
</evidence>
<dbReference type="EMBL" id="BGZL01000008">
    <property type="protein sequence ID" value="GBQ01900.1"/>
    <property type="molecule type" value="Genomic_DNA"/>
</dbReference>
<proteinExistence type="predicted"/>
<dbReference type="PANTHER" id="PTHR37314">
    <property type="entry name" value="SLR0142 PROTEIN"/>
    <property type="match status" value="1"/>
</dbReference>
<name>A0A388T1M9_9ACTN</name>
<feature type="transmembrane region" description="Helical" evidence="2">
    <location>
        <begin position="177"/>
        <end position="194"/>
    </location>
</feature>
<evidence type="ECO:0008006" key="5">
    <source>
        <dbReference type="Google" id="ProtNLM"/>
    </source>
</evidence>
<feature type="transmembrane region" description="Helical" evidence="2">
    <location>
        <begin position="206"/>
        <end position="222"/>
    </location>
</feature>
<accession>A0A388T1M9</accession>
<reference evidence="3 4" key="1">
    <citation type="submission" date="2018-07" db="EMBL/GenBank/DDBJ databases">
        <title>Whole Genome Shotgun Sequence of Streptomyces spongiicola strain 531S.</title>
        <authorList>
            <person name="Dohra H."/>
            <person name="Kodani S."/>
        </authorList>
    </citation>
    <scope>NUCLEOTIDE SEQUENCE [LARGE SCALE GENOMIC DNA]</scope>
    <source>
        <strain evidence="3 4">531S</strain>
    </source>
</reference>
<evidence type="ECO:0000256" key="2">
    <source>
        <dbReference type="SAM" id="Phobius"/>
    </source>
</evidence>
<protein>
    <recommendedName>
        <fullName evidence="5">DUF1275 domain-containing protein</fullName>
    </recommendedName>
</protein>
<feature type="transmembrane region" description="Helical" evidence="2">
    <location>
        <begin position="126"/>
        <end position="157"/>
    </location>
</feature>
<dbReference type="Pfam" id="PF06912">
    <property type="entry name" value="DUF1275"/>
    <property type="match status" value="1"/>
</dbReference>